<evidence type="ECO:0000256" key="7">
    <source>
        <dbReference type="ARBA" id="ARBA00023004"/>
    </source>
</evidence>
<dbReference type="Proteomes" id="UP000315095">
    <property type="component" value="Unassembled WGS sequence"/>
</dbReference>
<gene>
    <name evidence="17" type="ORF">MSKU9_3187</name>
</gene>
<evidence type="ECO:0000256" key="2">
    <source>
        <dbReference type="ARBA" id="ARBA00022448"/>
    </source>
</evidence>
<comment type="caution">
    <text evidence="17">The sequence shown here is derived from an EMBL/GenBank/DDBJ whole genome shotgun (WGS) entry which is preliminary data.</text>
</comment>
<comment type="similarity">
    <text evidence="12 13">Belongs to the TonB-dependent receptor family.</text>
</comment>
<keyword evidence="2 12" id="KW-0813">Transport</keyword>
<evidence type="ECO:0000256" key="8">
    <source>
        <dbReference type="ARBA" id="ARBA00023065"/>
    </source>
</evidence>
<keyword evidence="11 12" id="KW-0998">Cell outer membrane</keyword>
<evidence type="ECO:0000256" key="14">
    <source>
        <dbReference type="SAM" id="MobiDB-lite"/>
    </source>
</evidence>
<dbReference type="PANTHER" id="PTHR32552">
    <property type="entry name" value="FERRICHROME IRON RECEPTOR-RELATED"/>
    <property type="match status" value="1"/>
</dbReference>
<keyword evidence="4" id="KW-0410">Iron transport</keyword>
<evidence type="ECO:0000256" key="1">
    <source>
        <dbReference type="ARBA" id="ARBA00004571"/>
    </source>
</evidence>
<dbReference type="InterPro" id="IPR036942">
    <property type="entry name" value="Beta-barrel_TonB_sf"/>
</dbReference>
<feature type="compositionally biased region" description="Basic and acidic residues" evidence="14">
    <location>
        <begin position="42"/>
        <end position="51"/>
    </location>
</feature>
<evidence type="ECO:0000256" key="12">
    <source>
        <dbReference type="PROSITE-ProRule" id="PRU01360"/>
    </source>
</evidence>
<feature type="region of interest" description="Disordered" evidence="14">
    <location>
        <begin position="37"/>
        <end position="56"/>
    </location>
</feature>
<evidence type="ECO:0000313" key="18">
    <source>
        <dbReference type="Proteomes" id="UP000315095"/>
    </source>
</evidence>
<dbReference type="Gene3D" id="2.170.130.10">
    <property type="entry name" value="TonB-dependent receptor, plug domain"/>
    <property type="match status" value="1"/>
</dbReference>
<evidence type="ECO:0000256" key="4">
    <source>
        <dbReference type="ARBA" id="ARBA00022496"/>
    </source>
</evidence>
<dbReference type="GO" id="GO:0009279">
    <property type="term" value="C:cell outer membrane"/>
    <property type="evidence" value="ECO:0007669"/>
    <property type="project" value="UniProtKB-SubCell"/>
</dbReference>
<accession>A0A4P5P4I0</accession>
<keyword evidence="17" id="KW-0675">Receptor</keyword>
<feature type="domain" description="TonB-dependent receptor plug" evidence="16">
    <location>
        <begin position="78"/>
        <end position="184"/>
    </location>
</feature>
<dbReference type="InterPro" id="IPR012910">
    <property type="entry name" value="Plug_dom"/>
</dbReference>
<keyword evidence="3 12" id="KW-1134">Transmembrane beta strand</keyword>
<dbReference type="EMBL" id="BDLU01000068">
    <property type="protein sequence ID" value="GCE85046.1"/>
    <property type="molecule type" value="Genomic_DNA"/>
</dbReference>
<evidence type="ECO:0000256" key="13">
    <source>
        <dbReference type="RuleBase" id="RU003357"/>
    </source>
</evidence>
<organism evidence="17 18">
    <name type="scientific">Komagataeibacter diospyri</name>
    <dbReference type="NCBI Taxonomy" id="1932662"/>
    <lineage>
        <taxon>Bacteria</taxon>
        <taxon>Pseudomonadati</taxon>
        <taxon>Pseudomonadota</taxon>
        <taxon>Alphaproteobacteria</taxon>
        <taxon>Acetobacterales</taxon>
        <taxon>Acetobacteraceae</taxon>
        <taxon>Komagataeibacter</taxon>
    </lineage>
</organism>
<dbReference type="PANTHER" id="PTHR32552:SF89">
    <property type="entry name" value="CATECHOLATE SIDEROPHORE RECEPTOR FIU"/>
    <property type="match status" value="1"/>
</dbReference>
<evidence type="ECO:0000256" key="3">
    <source>
        <dbReference type="ARBA" id="ARBA00022452"/>
    </source>
</evidence>
<keyword evidence="7" id="KW-0408">Iron</keyword>
<protein>
    <submittedName>
        <fullName evidence="17">Outer membrane heme receptor</fullName>
    </submittedName>
</protein>
<dbReference type="Gene3D" id="2.40.170.20">
    <property type="entry name" value="TonB-dependent receptor, beta-barrel domain"/>
    <property type="match status" value="1"/>
</dbReference>
<evidence type="ECO:0000259" key="15">
    <source>
        <dbReference type="Pfam" id="PF00593"/>
    </source>
</evidence>
<keyword evidence="18" id="KW-1185">Reference proteome</keyword>
<dbReference type="Pfam" id="PF00593">
    <property type="entry name" value="TonB_dep_Rec_b-barrel"/>
    <property type="match status" value="1"/>
</dbReference>
<sequence>MHISALTKSDPMKPTYSLFWLGLAALPVIAISPAGATSLSPDPKKQPEHPAHGHAGHANPVEALEVRSHHLLRGPQVTLSRKVMEQQVPGTNPLKVLAQLPGVQFQSDDPQGLDTYSTQLYMHGFVQNEIGMTLDGIPLGEPTFRNYNGLNPLQAISAENVERLDVTQSAGTEATASTNNLGGTINYVSANPRDQTGGQINQTFGSNALFHSFFRFDSGRLNRTGTKFFVSYMRNDTDKWKGGGDQFMQQVNAKLVQPIGTQSEITAFFDWDQLQMVNYQDYTPNWLQNNGYDLDNFYGLPNAWNNAYAASEGKYPASYGNVQDAKDASYYESTATSGDYFGGITADLALTNRLRWKTTLYGHEETGHGTYASPYACTDATASPCPVADDTIRLNGGRIFEQVRKPTVERFGGVSSFSYNIGHHALSAGVWYENNHYSTYAYAYQEPLPGEGAPLDPFGSFNGVPHRTLWGQEYNTNTFTAFVQDTWHPVRALALHFGFKSILSTTRVGDAQNWSLRFPTLTTNASLTTAKAFLPHISADWTLGRHHQVFVDISENAHTYPQSGYNSSNAPMAVSQAAYDSVKNTLRPETAWTYAMGYRYTDRLVQGSLYLYRTNFNNRLQQILANTGAGAILSNTTATVQNVGGVTMNGVDAGLTFTPLRGLALFNSVSYNHSVYDQNISSGGVTYHTRNRQVVAYPKFMYKSRLSYDWHDFQAYIDAQYYSSRSFDYVGDYKIAPYWMSDLGMSYTFRNVSLARKGYSVHRIVLSFNIYNLANTHYVSTMGQNGFTMDNTNGNAFNNQSILLGAPRQFFGSIKAEF</sequence>
<dbReference type="SUPFAM" id="SSF56935">
    <property type="entry name" value="Porins"/>
    <property type="match status" value="1"/>
</dbReference>
<feature type="domain" description="TonB-dependent receptor-like beta-barrel" evidence="15">
    <location>
        <begin position="278"/>
        <end position="773"/>
    </location>
</feature>
<keyword evidence="5 12" id="KW-0812">Transmembrane</keyword>
<dbReference type="Pfam" id="PF07715">
    <property type="entry name" value="Plug"/>
    <property type="match status" value="1"/>
</dbReference>
<keyword evidence="9 13" id="KW-0798">TonB box</keyword>
<dbReference type="PROSITE" id="PS52016">
    <property type="entry name" value="TONB_DEPENDENT_REC_3"/>
    <property type="match status" value="1"/>
</dbReference>
<evidence type="ECO:0000256" key="6">
    <source>
        <dbReference type="ARBA" id="ARBA00022729"/>
    </source>
</evidence>
<evidence type="ECO:0000256" key="9">
    <source>
        <dbReference type="ARBA" id="ARBA00023077"/>
    </source>
</evidence>
<dbReference type="InterPro" id="IPR039426">
    <property type="entry name" value="TonB-dep_rcpt-like"/>
</dbReference>
<evidence type="ECO:0000256" key="10">
    <source>
        <dbReference type="ARBA" id="ARBA00023136"/>
    </source>
</evidence>
<evidence type="ECO:0000256" key="11">
    <source>
        <dbReference type="ARBA" id="ARBA00023237"/>
    </source>
</evidence>
<evidence type="ECO:0000313" key="17">
    <source>
        <dbReference type="EMBL" id="GCE85046.1"/>
    </source>
</evidence>
<dbReference type="GO" id="GO:0015344">
    <property type="term" value="F:siderophore uptake transmembrane transporter activity"/>
    <property type="evidence" value="ECO:0007669"/>
    <property type="project" value="TreeGrafter"/>
</dbReference>
<keyword evidence="8" id="KW-0406">Ion transport</keyword>
<dbReference type="InterPro" id="IPR037066">
    <property type="entry name" value="Plug_dom_sf"/>
</dbReference>
<keyword evidence="6" id="KW-0732">Signal</keyword>
<reference evidence="18" key="1">
    <citation type="submission" date="2017-01" db="EMBL/GenBank/DDBJ databases">
        <title>Komagataeibacter sp. MSKU9 whole genome sequencing project.</title>
        <authorList>
            <person name="Matsutani M."/>
            <person name="Naloka K."/>
            <person name="Theeragool G."/>
            <person name="Yakushi T."/>
            <person name="Matsushita K."/>
        </authorList>
    </citation>
    <scope>NUCLEOTIDE SEQUENCE [LARGE SCALE GENOMIC DNA]</scope>
    <source>
        <strain evidence="18">MSKU9</strain>
    </source>
</reference>
<dbReference type="AlphaFoldDB" id="A0A4P5P4I0"/>
<dbReference type="InterPro" id="IPR000531">
    <property type="entry name" value="Beta-barrel_TonB"/>
</dbReference>
<proteinExistence type="inferred from homology"/>
<name>A0A4P5P4I0_9PROT</name>
<evidence type="ECO:0000256" key="5">
    <source>
        <dbReference type="ARBA" id="ARBA00022692"/>
    </source>
</evidence>
<keyword evidence="10 12" id="KW-0472">Membrane</keyword>
<evidence type="ECO:0000259" key="16">
    <source>
        <dbReference type="Pfam" id="PF07715"/>
    </source>
</evidence>
<comment type="subcellular location">
    <subcellularLocation>
        <location evidence="1 12">Cell outer membrane</location>
        <topology evidence="1 12">Multi-pass membrane protein</topology>
    </subcellularLocation>
</comment>